<keyword evidence="9" id="KW-0376">Hydrogen peroxide</keyword>
<evidence type="ECO:0000256" key="5">
    <source>
        <dbReference type="ARBA" id="ARBA00022723"/>
    </source>
</evidence>
<keyword evidence="7" id="KW-0560">Oxidoreductase</keyword>
<dbReference type="Gene3D" id="1.10.520.10">
    <property type="match status" value="1"/>
</dbReference>
<dbReference type="Pfam" id="PF00141">
    <property type="entry name" value="peroxidase"/>
    <property type="match status" value="1"/>
</dbReference>
<dbReference type="GO" id="GO:0140825">
    <property type="term" value="F:lactoperoxidase activity"/>
    <property type="evidence" value="ECO:0007669"/>
    <property type="project" value="UniProtKB-EC"/>
</dbReference>
<dbReference type="eggNOG" id="ENOG502QQZ7">
    <property type="taxonomic scope" value="Eukaryota"/>
</dbReference>
<evidence type="ECO:0000256" key="8">
    <source>
        <dbReference type="ARBA" id="ARBA00023004"/>
    </source>
</evidence>
<dbReference type="GO" id="GO:0046872">
    <property type="term" value="F:metal ion binding"/>
    <property type="evidence" value="ECO:0007669"/>
    <property type="project" value="UniProtKB-KW"/>
</dbReference>
<evidence type="ECO:0000256" key="6">
    <source>
        <dbReference type="ARBA" id="ARBA00022837"/>
    </source>
</evidence>
<evidence type="ECO:0000256" key="4">
    <source>
        <dbReference type="ARBA" id="ARBA00022617"/>
    </source>
</evidence>
<reference evidence="13" key="1">
    <citation type="journal article" date="2013" name="Nature">
        <title>Draft genome of the wheat A-genome progenitor Triticum urartu.</title>
        <authorList>
            <person name="Ling H.Q."/>
            <person name="Zhao S."/>
            <person name="Liu D."/>
            <person name="Wang J."/>
            <person name="Sun H."/>
            <person name="Zhang C."/>
            <person name="Fan H."/>
            <person name="Li D."/>
            <person name="Dong L."/>
            <person name="Tao Y."/>
            <person name="Gao C."/>
            <person name="Wu H."/>
            <person name="Li Y."/>
            <person name="Cui Y."/>
            <person name="Guo X."/>
            <person name="Zheng S."/>
            <person name="Wang B."/>
            <person name="Yu K."/>
            <person name="Liang Q."/>
            <person name="Yang W."/>
            <person name="Lou X."/>
            <person name="Chen J."/>
            <person name="Feng M."/>
            <person name="Jian J."/>
            <person name="Zhang X."/>
            <person name="Luo G."/>
            <person name="Jiang Y."/>
            <person name="Liu J."/>
            <person name="Wang Z."/>
            <person name="Sha Y."/>
            <person name="Zhang B."/>
            <person name="Wu H."/>
            <person name="Tang D."/>
            <person name="Shen Q."/>
            <person name="Xue P."/>
            <person name="Zou S."/>
            <person name="Wang X."/>
            <person name="Liu X."/>
            <person name="Wang F."/>
            <person name="Yang Y."/>
            <person name="An X."/>
            <person name="Dong Z."/>
            <person name="Zhang K."/>
            <person name="Zhang X."/>
            <person name="Luo M.C."/>
            <person name="Dvorak J."/>
            <person name="Tong Y."/>
            <person name="Wang J."/>
            <person name="Yang H."/>
            <person name="Li Z."/>
            <person name="Wang D."/>
            <person name="Zhang A."/>
            <person name="Wang J."/>
        </authorList>
    </citation>
    <scope>NUCLEOTIDE SEQUENCE</scope>
</reference>
<gene>
    <name evidence="13" type="ORF">TRIUR3_06500</name>
</gene>
<sequence>MDPGSPARFDSHYYVNLKLGRGLFRSDAALLADSRAAGMIHALTKEGYFLQEFKNAVRKMGRVGVLTGGQGEIRRNCRAVNS</sequence>
<dbReference type="InterPro" id="IPR002016">
    <property type="entry name" value="Haem_peroxidase"/>
</dbReference>
<evidence type="ECO:0000256" key="2">
    <source>
        <dbReference type="ARBA" id="ARBA00001970"/>
    </source>
</evidence>
<dbReference type="GO" id="GO:0042744">
    <property type="term" value="P:hydrogen peroxide catabolic process"/>
    <property type="evidence" value="ECO:0007669"/>
    <property type="project" value="UniProtKB-KW"/>
</dbReference>
<dbReference type="PRINTS" id="PR00461">
    <property type="entry name" value="PLPEROXIDASE"/>
</dbReference>
<evidence type="ECO:0000256" key="7">
    <source>
        <dbReference type="ARBA" id="ARBA00023002"/>
    </source>
</evidence>
<dbReference type="OMA" id="KLECTCQ"/>
<feature type="binding site" evidence="10">
    <location>
        <position position="2"/>
    </location>
    <ligand>
        <name>Ca(2+)</name>
        <dbReference type="ChEBI" id="CHEBI:29108"/>
        <label>2</label>
    </ligand>
</feature>
<dbReference type="AlphaFoldDB" id="M7YMX1"/>
<feature type="domain" description="Plant heme peroxidase family profile" evidence="12">
    <location>
        <begin position="1"/>
        <end position="81"/>
    </location>
</feature>
<evidence type="ECO:0000256" key="1">
    <source>
        <dbReference type="ARBA" id="ARBA00000189"/>
    </source>
</evidence>
<dbReference type="EMBL" id="KD214564">
    <property type="protein sequence ID" value="EMS51883.1"/>
    <property type="molecule type" value="Genomic_DNA"/>
</dbReference>
<proteinExistence type="inferred from homology"/>
<dbReference type="SUPFAM" id="SSF48113">
    <property type="entry name" value="Heme-dependent peroxidases"/>
    <property type="match status" value="1"/>
</dbReference>
<keyword evidence="6 10" id="KW-0106">Calcium</keyword>
<feature type="binding site" evidence="10">
    <location>
        <position position="10"/>
    </location>
    <ligand>
        <name>Ca(2+)</name>
        <dbReference type="ChEBI" id="CHEBI:29108"/>
        <label>2</label>
    </ligand>
</feature>
<dbReference type="GO" id="GO:0006979">
    <property type="term" value="P:response to oxidative stress"/>
    <property type="evidence" value="ECO:0007669"/>
    <property type="project" value="InterPro"/>
</dbReference>
<accession>M7YMX1</accession>
<dbReference type="PANTHER" id="PTHR31517:SF84">
    <property type="entry name" value="PEROXIDASE"/>
    <property type="match status" value="1"/>
</dbReference>
<keyword evidence="4" id="KW-0349">Heme</keyword>
<organism evidence="13">
    <name type="scientific">Triticum urartu</name>
    <name type="common">Red wild einkorn</name>
    <name type="synonym">Crithodium urartu</name>
    <dbReference type="NCBI Taxonomy" id="4572"/>
    <lineage>
        <taxon>Eukaryota</taxon>
        <taxon>Viridiplantae</taxon>
        <taxon>Streptophyta</taxon>
        <taxon>Embryophyta</taxon>
        <taxon>Tracheophyta</taxon>
        <taxon>Spermatophyta</taxon>
        <taxon>Magnoliopsida</taxon>
        <taxon>Liliopsida</taxon>
        <taxon>Poales</taxon>
        <taxon>Poaceae</taxon>
        <taxon>BOP clade</taxon>
        <taxon>Pooideae</taxon>
        <taxon>Triticodae</taxon>
        <taxon>Triticeae</taxon>
        <taxon>Triticinae</taxon>
        <taxon>Triticum</taxon>
    </lineage>
</organism>
<dbReference type="InterPro" id="IPR000823">
    <property type="entry name" value="Peroxidase_pln"/>
</dbReference>
<evidence type="ECO:0000313" key="13">
    <source>
        <dbReference type="EMBL" id="EMS51883.1"/>
    </source>
</evidence>
<dbReference type="InterPro" id="IPR010255">
    <property type="entry name" value="Haem_peroxidase_sf"/>
</dbReference>
<evidence type="ECO:0000256" key="10">
    <source>
        <dbReference type="PIRSR" id="PIRSR600823-3"/>
    </source>
</evidence>
<comment type="cofactor">
    <cofactor evidence="2">
        <name>heme b</name>
        <dbReference type="ChEBI" id="CHEBI:60344"/>
    </cofactor>
</comment>
<dbReference type="GO" id="GO:0020037">
    <property type="term" value="F:heme binding"/>
    <property type="evidence" value="ECO:0007669"/>
    <property type="project" value="InterPro"/>
</dbReference>
<name>M7YMX1_TRIUA</name>
<evidence type="ECO:0000256" key="9">
    <source>
        <dbReference type="ARBA" id="ARBA00023324"/>
    </source>
</evidence>
<keyword evidence="5 10" id="KW-0479">Metal-binding</keyword>
<dbReference type="STRING" id="4572.M7YMX1"/>
<dbReference type="PROSITE" id="PS50873">
    <property type="entry name" value="PEROXIDASE_4"/>
    <property type="match status" value="1"/>
</dbReference>
<comment type="similarity">
    <text evidence="11">Belongs to the peroxidase family.</text>
</comment>
<evidence type="ECO:0000256" key="11">
    <source>
        <dbReference type="RuleBase" id="RU004241"/>
    </source>
</evidence>
<comment type="catalytic activity">
    <reaction evidence="1">
        <text>2 a phenolic donor + H2O2 = 2 a phenolic radical donor + 2 H2O</text>
        <dbReference type="Rhea" id="RHEA:56136"/>
        <dbReference type="ChEBI" id="CHEBI:15377"/>
        <dbReference type="ChEBI" id="CHEBI:16240"/>
        <dbReference type="ChEBI" id="CHEBI:139520"/>
        <dbReference type="ChEBI" id="CHEBI:139521"/>
        <dbReference type="EC" id="1.11.1.7"/>
    </reaction>
</comment>
<evidence type="ECO:0000259" key="12">
    <source>
        <dbReference type="PROSITE" id="PS50873"/>
    </source>
</evidence>
<dbReference type="Gene3D" id="1.10.420.10">
    <property type="entry name" value="Peroxidase, domain 2"/>
    <property type="match status" value="1"/>
</dbReference>
<comment type="cofactor">
    <cofactor evidence="10">
        <name>Ca(2+)</name>
        <dbReference type="ChEBI" id="CHEBI:29108"/>
    </cofactor>
    <text evidence="10">Binds 2 calcium ions per subunit.</text>
</comment>
<dbReference type="PANTHER" id="PTHR31517">
    <property type="match status" value="1"/>
</dbReference>
<protein>
    <submittedName>
        <fullName evidence="13">Peroxidase 45</fullName>
    </submittedName>
</protein>
<keyword evidence="3 13" id="KW-0575">Peroxidase</keyword>
<evidence type="ECO:0000256" key="3">
    <source>
        <dbReference type="ARBA" id="ARBA00022559"/>
    </source>
</evidence>
<keyword evidence="8" id="KW-0408">Iron</keyword>